<dbReference type="InterPro" id="IPR057135">
    <property type="entry name" value="At4g27190-like_LRR"/>
</dbReference>
<dbReference type="FunFam" id="1.10.10.10:FF:000322">
    <property type="entry name" value="Probable disease resistance protein At1g63360"/>
    <property type="match status" value="1"/>
</dbReference>
<gene>
    <name evidence="11" type="ORF">TorRG33x02_348540</name>
</gene>
<dbReference type="Gene3D" id="1.10.8.430">
    <property type="entry name" value="Helical domain of apoptotic protease-activating factors"/>
    <property type="match status" value="1"/>
</dbReference>
<organism evidence="11 12">
    <name type="scientific">Trema orientale</name>
    <name type="common">Charcoal tree</name>
    <name type="synonym">Celtis orientalis</name>
    <dbReference type="NCBI Taxonomy" id="63057"/>
    <lineage>
        <taxon>Eukaryota</taxon>
        <taxon>Viridiplantae</taxon>
        <taxon>Streptophyta</taxon>
        <taxon>Embryophyta</taxon>
        <taxon>Tracheophyta</taxon>
        <taxon>Spermatophyta</taxon>
        <taxon>Magnoliopsida</taxon>
        <taxon>eudicotyledons</taxon>
        <taxon>Gunneridae</taxon>
        <taxon>Pentapetalae</taxon>
        <taxon>rosids</taxon>
        <taxon>fabids</taxon>
        <taxon>Rosales</taxon>
        <taxon>Cannabaceae</taxon>
        <taxon>Trema</taxon>
    </lineage>
</organism>
<dbReference type="InterPro" id="IPR042197">
    <property type="entry name" value="Apaf_helical"/>
</dbReference>
<dbReference type="Gene3D" id="3.80.10.10">
    <property type="entry name" value="Ribonuclease Inhibitor"/>
    <property type="match status" value="2"/>
</dbReference>
<dbReference type="Pfam" id="PF23559">
    <property type="entry name" value="WHD_DRP"/>
    <property type="match status" value="1"/>
</dbReference>
<keyword evidence="2" id="KW-0433">Leucine-rich repeat</keyword>
<reference evidence="12" key="1">
    <citation type="submission" date="2016-06" db="EMBL/GenBank/DDBJ databases">
        <title>Parallel loss of symbiosis genes in relatives of nitrogen-fixing non-legume Parasponia.</title>
        <authorList>
            <person name="Van Velzen R."/>
            <person name="Holmer R."/>
            <person name="Bu F."/>
            <person name="Rutten L."/>
            <person name="Van Zeijl A."/>
            <person name="Liu W."/>
            <person name="Santuari L."/>
            <person name="Cao Q."/>
            <person name="Sharma T."/>
            <person name="Shen D."/>
            <person name="Roswanjaya Y."/>
            <person name="Wardhani T."/>
            <person name="Kalhor M.S."/>
            <person name="Jansen J."/>
            <person name="Van den Hoogen J."/>
            <person name="Gungor B."/>
            <person name="Hartog M."/>
            <person name="Hontelez J."/>
            <person name="Verver J."/>
            <person name="Yang W.-C."/>
            <person name="Schijlen E."/>
            <person name="Repin R."/>
            <person name="Schilthuizen M."/>
            <person name="Schranz E."/>
            <person name="Heidstra R."/>
            <person name="Miyata K."/>
            <person name="Fedorova E."/>
            <person name="Kohlen W."/>
            <person name="Bisseling T."/>
            <person name="Smit S."/>
            <person name="Geurts R."/>
        </authorList>
    </citation>
    <scope>NUCLEOTIDE SEQUENCE [LARGE SCALE GENOMIC DNA]</scope>
    <source>
        <strain evidence="12">cv. RG33-2</strain>
    </source>
</reference>
<dbReference type="InterPro" id="IPR050905">
    <property type="entry name" value="Plant_NBS-LRR"/>
</dbReference>
<dbReference type="PANTHER" id="PTHR33463">
    <property type="entry name" value="NB-ARC DOMAIN-CONTAINING PROTEIN-RELATED"/>
    <property type="match status" value="1"/>
</dbReference>
<evidence type="ECO:0000259" key="10">
    <source>
        <dbReference type="Pfam" id="PF23559"/>
    </source>
</evidence>
<comment type="similarity">
    <text evidence="1">Belongs to the disease resistance NB-LRR family.</text>
</comment>
<evidence type="ECO:0000313" key="12">
    <source>
        <dbReference type="Proteomes" id="UP000237000"/>
    </source>
</evidence>
<keyword evidence="4" id="KW-0547">Nucleotide-binding</keyword>
<dbReference type="GO" id="GO:0043531">
    <property type="term" value="F:ADP binding"/>
    <property type="evidence" value="ECO:0007669"/>
    <property type="project" value="InterPro"/>
</dbReference>
<evidence type="ECO:0000259" key="9">
    <source>
        <dbReference type="Pfam" id="PF23247"/>
    </source>
</evidence>
<evidence type="ECO:0000256" key="6">
    <source>
        <dbReference type="ARBA" id="ARBA00022840"/>
    </source>
</evidence>
<accession>A0A2P5AK06</accession>
<dbReference type="InterPro" id="IPR002182">
    <property type="entry name" value="NB-ARC"/>
</dbReference>
<feature type="domain" description="NB-ARC" evidence="8">
    <location>
        <begin position="141"/>
        <end position="301"/>
    </location>
</feature>
<dbReference type="GO" id="GO:0006952">
    <property type="term" value="P:defense response"/>
    <property type="evidence" value="ECO:0007669"/>
    <property type="project" value="UniProtKB-KW"/>
</dbReference>
<dbReference type="InterPro" id="IPR003591">
    <property type="entry name" value="Leu-rich_rpt_typical-subtyp"/>
</dbReference>
<dbReference type="Pfam" id="PF23247">
    <property type="entry name" value="LRR_RPS2"/>
    <property type="match status" value="1"/>
</dbReference>
<dbReference type="InterPro" id="IPR032675">
    <property type="entry name" value="LRR_dom_sf"/>
</dbReference>
<evidence type="ECO:0000313" key="11">
    <source>
        <dbReference type="EMBL" id="PON36844.1"/>
    </source>
</evidence>
<dbReference type="FunFam" id="3.40.50.300:FF:001091">
    <property type="entry name" value="Probable disease resistance protein At1g61300"/>
    <property type="match status" value="1"/>
</dbReference>
<evidence type="ECO:0000259" key="8">
    <source>
        <dbReference type="Pfam" id="PF00931"/>
    </source>
</evidence>
<feature type="domain" description="Disease resistance protein At4g27190-like leucine-rich repeats" evidence="9">
    <location>
        <begin position="802"/>
        <end position="929"/>
    </location>
</feature>
<evidence type="ECO:0000256" key="7">
    <source>
        <dbReference type="SAM" id="Coils"/>
    </source>
</evidence>
<dbReference type="InterPro" id="IPR058922">
    <property type="entry name" value="WHD_DRP"/>
</dbReference>
<protein>
    <submittedName>
        <fullName evidence="11">NB-ARC domain containing protein</fullName>
    </submittedName>
</protein>
<dbReference type="AlphaFoldDB" id="A0A2P5AK06"/>
<dbReference type="InterPro" id="IPR001611">
    <property type="entry name" value="Leu-rich_rpt"/>
</dbReference>
<comment type="caution">
    <text evidence="11">The sequence shown here is derived from an EMBL/GenBank/DDBJ whole genome shotgun (WGS) entry which is preliminary data.</text>
</comment>
<dbReference type="OrthoDB" id="736010at2759"/>
<dbReference type="EMBL" id="JXTC01000812">
    <property type="protein sequence ID" value="PON36844.1"/>
    <property type="molecule type" value="Genomic_DNA"/>
</dbReference>
<dbReference type="SUPFAM" id="SSF52058">
    <property type="entry name" value="L domain-like"/>
    <property type="match status" value="1"/>
</dbReference>
<feature type="domain" description="Disease resistance protein winged helix" evidence="10">
    <location>
        <begin position="392"/>
        <end position="464"/>
    </location>
</feature>
<dbReference type="Pfam" id="PF00931">
    <property type="entry name" value="NB-ARC"/>
    <property type="match status" value="1"/>
</dbReference>
<dbReference type="SMART" id="SM00369">
    <property type="entry name" value="LRR_TYP"/>
    <property type="match status" value="4"/>
</dbReference>
<name>A0A2P5AK06_TREOI</name>
<keyword evidence="3" id="KW-0677">Repeat</keyword>
<dbReference type="InterPro" id="IPR027417">
    <property type="entry name" value="P-loop_NTPase"/>
</dbReference>
<dbReference type="SUPFAM" id="SSF52540">
    <property type="entry name" value="P-loop containing nucleoside triphosphate hydrolases"/>
    <property type="match status" value="1"/>
</dbReference>
<dbReference type="PRINTS" id="PR00364">
    <property type="entry name" value="DISEASERSIST"/>
</dbReference>
<proteinExistence type="inferred from homology"/>
<dbReference type="Gene3D" id="3.40.50.300">
    <property type="entry name" value="P-loop containing nucleotide triphosphate hydrolases"/>
    <property type="match status" value="1"/>
</dbReference>
<evidence type="ECO:0000256" key="2">
    <source>
        <dbReference type="ARBA" id="ARBA00022614"/>
    </source>
</evidence>
<dbReference type="PANTHER" id="PTHR33463:SF187">
    <property type="entry name" value="AND NB-ARC DOMAIN DISEASE RESISTANCE PROTEIN, PUTATIVE-RELATED"/>
    <property type="match status" value="1"/>
</dbReference>
<feature type="coiled-coil region" evidence="7">
    <location>
        <begin position="24"/>
        <end position="87"/>
    </location>
</feature>
<keyword evidence="12" id="KW-1185">Reference proteome</keyword>
<keyword evidence="6" id="KW-0067">ATP-binding</keyword>
<dbReference type="Proteomes" id="UP000237000">
    <property type="component" value="Unassembled WGS sequence"/>
</dbReference>
<dbReference type="GO" id="GO:0005524">
    <property type="term" value="F:ATP binding"/>
    <property type="evidence" value="ECO:0007669"/>
    <property type="project" value="UniProtKB-KW"/>
</dbReference>
<sequence length="981" mass="112201">MDYLGKVFEVRDYISNCCNLNKKMQKLKRKLEDLSSREVDVINEVEYAESLSSKKRKKEVENWLECVKRKKDEVQRMEQAVKKERRLQSRLQLGKCMEELTGEVTELLQRGRFCKGLILDVNETGGNALLTTKLVGEMFNANMERIRMCLVKEEVVSIGIYGMGGVGKTTLVTHIHNQLLKESSTFGNVYWVTVSKDFSIRKLQNDIARVVSLDLSYEDDEKKRASILVQALMRRKKYVLILDDVWNHFLYEKVGIPVKVSGCKLILTSRSLDVCRRLGCQMNIKVEPLSEEEGWKLFMEKLERRVWFSPELEGIARSVAKECAGLPLGIITMAGSMREVDDICEWRNALEKLKQSKLEQDDMETDVYQVLRVSYQSLNDSRVQQCFLYCALYPEDYKIKREELIDQFIDEGLIERMKSRRAEFDRGHAILNKLENACLLEGAVEYFPCEKKCVKMHDLVRDMALQIASSDMGFMVRAGEGLKDLPDEEKWTESLEKVSLMHNKISEIPADAPPYCPRLSTLMLQYNCLKRIPDSFFVHLHGLKVLDLSYTGIESLPSSISDLDNLSGLSLKECDRLQYLPSLAKLTALRRLDLANSGIKEVPQGMEMLINLRYLDLHAPNLKMFPTGTLPKLSRLQYLIIYGLSKTLKVEGEDVASLKKLETFAGQFFDIHDLSAYVKSFEGGGPCSYLLQVGLDDPYFSPIESGNFDKRVILKGCKISKSMEGEDSLVLPTDVQYLYFHECHDVRSLCDIASLSTSTNLNTLVINNCEGIVCVISSSSTHCTPLQRIESLRLAFLQNLHTFFMTNIAESPLVPTGTFSSLKEFRMYNCPSIKILFTRQMLTCLQNLEEIHVEDCGQIVEIIAAPTDDDAVEMYREEELGTITSTLPKLKALQLWNLSELRSICSYGILVCDSLQYVAVRYCKKLKRIPISLPQLDNQPSPPPSLQIIKAYPKEWWDSLEWEHPKAKDVLEPFCQFSRYL</sequence>
<evidence type="ECO:0000256" key="5">
    <source>
        <dbReference type="ARBA" id="ARBA00022821"/>
    </source>
</evidence>
<keyword evidence="7" id="KW-0175">Coiled coil</keyword>
<evidence type="ECO:0000256" key="1">
    <source>
        <dbReference type="ARBA" id="ARBA00008894"/>
    </source>
</evidence>
<keyword evidence="5" id="KW-0611">Plant defense</keyword>
<evidence type="ECO:0000256" key="4">
    <source>
        <dbReference type="ARBA" id="ARBA00022741"/>
    </source>
</evidence>
<dbReference type="InParanoid" id="A0A2P5AK06"/>
<dbReference type="Pfam" id="PF13855">
    <property type="entry name" value="LRR_8"/>
    <property type="match status" value="1"/>
</dbReference>
<evidence type="ECO:0000256" key="3">
    <source>
        <dbReference type="ARBA" id="ARBA00022737"/>
    </source>
</evidence>